<evidence type="ECO:0000313" key="4">
    <source>
        <dbReference type="Proteomes" id="UP000192708"/>
    </source>
</evidence>
<keyword evidence="4" id="KW-1185">Reference proteome</keyword>
<dbReference type="InterPro" id="IPR005064">
    <property type="entry name" value="BUG"/>
</dbReference>
<proteinExistence type="inferred from homology"/>
<dbReference type="Pfam" id="PF03401">
    <property type="entry name" value="TctC"/>
    <property type="match status" value="1"/>
</dbReference>
<dbReference type="PANTHER" id="PTHR42928">
    <property type="entry name" value="TRICARBOXYLATE-BINDING PROTEIN"/>
    <property type="match status" value="1"/>
</dbReference>
<dbReference type="SUPFAM" id="SSF53850">
    <property type="entry name" value="Periplasmic binding protein-like II"/>
    <property type="match status" value="1"/>
</dbReference>
<evidence type="ECO:0000313" key="3">
    <source>
        <dbReference type="EMBL" id="SMC55295.1"/>
    </source>
</evidence>
<dbReference type="RefSeq" id="WP_084283602.1">
    <property type="nucleotide sequence ID" value="NZ_FWXJ01000007.1"/>
</dbReference>
<dbReference type="EMBL" id="FWXJ01000007">
    <property type="protein sequence ID" value="SMC55295.1"/>
    <property type="molecule type" value="Genomic_DNA"/>
</dbReference>
<dbReference type="Proteomes" id="UP000192708">
    <property type="component" value="Unassembled WGS sequence"/>
</dbReference>
<accession>A0A1W2A3P2</accession>
<dbReference type="OrthoDB" id="9126343at2"/>
<dbReference type="CDD" id="cd13578">
    <property type="entry name" value="PBP2_Bug27"/>
    <property type="match status" value="1"/>
</dbReference>
<dbReference type="InterPro" id="IPR042100">
    <property type="entry name" value="Bug_dom1"/>
</dbReference>
<feature type="signal peptide" evidence="2">
    <location>
        <begin position="1"/>
        <end position="27"/>
    </location>
</feature>
<dbReference type="AlphaFoldDB" id="A0A1W2A3P2"/>
<dbReference type="PIRSF" id="PIRSF017082">
    <property type="entry name" value="YflP"/>
    <property type="match status" value="1"/>
</dbReference>
<dbReference type="PANTHER" id="PTHR42928:SF5">
    <property type="entry name" value="BLR1237 PROTEIN"/>
    <property type="match status" value="1"/>
</dbReference>
<dbReference type="STRING" id="1938817.SAMN06296008_10785"/>
<name>A0A1W2A3P2_9BURK</name>
<protein>
    <submittedName>
        <fullName evidence="3">Tripartite-type tricarboxylate transporter, receptor component TctC</fullName>
    </submittedName>
</protein>
<evidence type="ECO:0000256" key="1">
    <source>
        <dbReference type="ARBA" id="ARBA00006987"/>
    </source>
</evidence>
<reference evidence="3 4" key="1">
    <citation type="submission" date="2017-04" db="EMBL/GenBank/DDBJ databases">
        <authorList>
            <person name="Afonso C.L."/>
            <person name="Miller P.J."/>
            <person name="Scott M.A."/>
            <person name="Spackman E."/>
            <person name="Goraichik I."/>
            <person name="Dimitrov K.M."/>
            <person name="Suarez D.L."/>
            <person name="Swayne D.E."/>
        </authorList>
    </citation>
    <scope>NUCLEOTIDE SEQUENCE [LARGE SCALE GENOMIC DNA]</scope>
    <source>
        <strain evidence="3 4">VK13</strain>
    </source>
</reference>
<keyword evidence="2" id="KW-0732">Signal</keyword>
<keyword evidence="3" id="KW-0675">Receptor</keyword>
<sequence>MKLLSRPTSKYLSLCLIGLAMMESGFAQKGYPEKPIKMVVPYVAGGAADITARLIAQSMSESMGQSVIVENRPGANGVIGTEQVAKMPADGYNLLFTASGPLVVNPVMPKKLNYDPIKDFAPISAAITYQYAVVVITNSPLQSVGEIVSLAKQKPKEVSYGSTGIGGGGHLAGELLALTTGVEMTHVPYKGAAPMLADLLGGHLTFTFEPLVTAVPLIKAGKLRAFAVSSANKSKALPNVPTMSELGYKGFNISQFQGLLAPAGTDPLIIKRLHEEVVKALKVPTTVKRLVDDGGNEIVASTPTEFANQIQSELKMYSKLIQAAHIQAE</sequence>
<gene>
    <name evidence="3" type="ORF">SAMN06296008_10785</name>
</gene>
<comment type="similarity">
    <text evidence="1">Belongs to the UPF0065 (bug) family.</text>
</comment>
<evidence type="ECO:0000256" key="2">
    <source>
        <dbReference type="SAM" id="SignalP"/>
    </source>
</evidence>
<dbReference type="Gene3D" id="3.40.190.150">
    <property type="entry name" value="Bordetella uptake gene, domain 1"/>
    <property type="match status" value="1"/>
</dbReference>
<feature type="chain" id="PRO_5011963915" evidence="2">
    <location>
        <begin position="28"/>
        <end position="329"/>
    </location>
</feature>
<organism evidence="3 4">
    <name type="scientific">Polynucleobacter kasalickyi</name>
    <dbReference type="NCBI Taxonomy" id="1938817"/>
    <lineage>
        <taxon>Bacteria</taxon>
        <taxon>Pseudomonadati</taxon>
        <taxon>Pseudomonadota</taxon>
        <taxon>Betaproteobacteria</taxon>
        <taxon>Burkholderiales</taxon>
        <taxon>Burkholderiaceae</taxon>
        <taxon>Polynucleobacter</taxon>
    </lineage>
</organism>
<dbReference type="Gene3D" id="3.40.190.10">
    <property type="entry name" value="Periplasmic binding protein-like II"/>
    <property type="match status" value="1"/>
</dbReference>